<dbReference type="AlphaFoldDB" id="A0AAD9IV18"/>
<name>A0AAD9IV18_9ANNE</name>
<dbReference type="Proteomes" id="UP001208570">
    <property type="component" value="Unassembled WGS sequence"/>
</dbReference>
<sequence>MSSCRIDQIHRRLMMKIAVRQIPKTRIKGFLAVL</sequence>
<proteinExistence type="predicted"/>
<dbReference type="EMBL" id="JAODUP010001137">
    <property type="protein sequence ID" value="KAK2141229.1"/>
    <property type="molecule type" value="Genomic_DNA"/>
</dbReference>
<evidence type="ECO:0000313" key="2">
    <source>
        <dbReference type="Proteomes" id="UP001208570"/>
    </source>
</evidence>
<comment type="caution">
    <text evidence="1">The sequence shown here is derived from an EMBL/GenBank/DDBJ whole genome shotgun (WGS) entry which is preliminary data.</text>
</comment>
<protein>
    <submittedName>
        <fullName evidence="1">Uncharacterized protein</fullName>
    </submittedName>
</protein>
<gene>
    <name evidence="1" type="ORF">LSH36_1137g00072</name>
</gene>
<organism evidence="1 2">
    <name type="scientific">Paralvinella palmiformis</name>
    <dbReference type="NCBI Taxonomy" id="53620"/>
    <lineage>
        <taxon>Eukaryota</taxon>
        <taxon>Metazoa</taxon>
        <taxon>Spiralia</taxon>
        <taxon>Lophotrochozoa</taxon>
        <taxon>Annelida</taxon>
        <taxon>Polychaeta</taxon>
        <taxon>Sedentaria</taxon>
        <taxon>Canalipalpata</taxon>
        <taxon>Terebellida</taxon>
        <taxon>Terebelliformia</taxon>
        <taxon>Alvinellidae</taxon>
        <taxon>Paralvinella</taxon>
    </lineage>
</organism>
<evidence type="ECO:0000313" key="1">
    <source>
        <dbReference type="EMBL" id="KAK2141229.1"/>
    </source>
</evidence>
<reference evidence="1" key="1">
    <citation type="journal article" date="2023" name="Mol. Biol. Evol.">
        <title>Third-Generation Sequencing Reveals the Adaptive Role of the Epigenome in Three Deep-Sea Polychaetes.</title>
        <authorList>
            <person name="Perez M."/>
            <person name="Aroh O."/>
            <person name="Sun Y."/>
            <person name="Lan Y."/>
            <person name="Juniper S.K."/>
            <person name="Young C.R."/>
            <person name="Angers B."/>
            <person name="Qian P.Y."/>
        </authorList>
    </citation>
    <scope>NUCLEOTIDE SEQUENCE</scope>
    <source>
        <strain evidence="1">P08H-3</strain>
    </source>
</reference>
<keyword evidence="2" id="KW-1185">Reference proteome</keyword>
<accession>A0AAD9IV18</accession>